<gene>
    <name evidence="4" type="ORF">EVOR1521_LOCUS7991</name>
</gene>
<protein>
    <recommendedName>
        <fullName evidence="3">EF-hand domain-containing protein</fullName>
    </recommendedName>
</protein>
<dbReference type="PROSITE" id="PS50222">
    <property type="entry name" value="EF_HAND_2"/>
    <property type="match status" value="2"/>
</dbReference>
<evidence type="ECO:0000313" key="4">
    <source>
        <dbReference type="EMBL" id="CAJ1379897.1"/>
    </source>
</evidence>
<dbReference type="Gene3D" id="1.10.238.10">
    <property type="entry name" value="EF-hand"/>
    <property type="match status" value="2"/>
</dbReference>
<dbReference type="EMBL" id="CAUJNA010000668">
    <property type="protein sequence ID" value="CAJ1379897.1"/>
    <property type="molecule type" value="Genomic_DNA"/>
</dbReference>
<dbReference type="Proteomes" id="UP001178507">
    <property type="component" value="Unassembled WGS sequence"/>
</dbReference>
<dbReference type="SMART" id="SM00054">
    <property type="entry name" value="EFh"/>
    <property type="match status" value="3"/>
</dbReference>
<dbReference type="SUPFAM" id="SSF47473">
    <property type="entry name" value="EF-hand"/>
    <property type="match status" value="1"/>
</dbReference>
<feature type="domain" description="EF-hand" evidence="3">
    <location>
        <begin position="416"/>
        <end position="451"/>
    </location>
</feature>
<accession>A0AA36I362</accession>
<dbReference type="AlphaFoldDB" id="A0AA36I362"/>
<feature type="domain" description="EF-hand" evidence="3">
    <location>
        <begin position="453"/>
        <end position="484"/>
    </location>
</feature>
<keyword evidence="5" id="KW-1185">Reference proteome</keyword>
<dbReference type="GO" id="GO:0005509">
    <property type="term" value="F:calcium ion binding"/>
    <property type="evidence" value="ECO:0007669"/>
    <property type="project" value="InterPro"/>
</dbReference>
<dbReference type="InterPro" id="IPR018247">
    <property type="entry name" value="EF_Hand_1_Ca_BS"/>
</dbReference>
<evidence type="ECO:0000259" key="3">
    <source>
        <dbReference type="PROSITE" id="PS50222"/>
    </source>
</evidence>
<reference evidence="4" key="1">
    <citation type="submission" date="2023-08" db="EMBL/GenBank/DDBJ databases">
        <authorList>
            <person name="Chen Y."/>
            <person name="Shah S."/>
            <person name="Dougan E. K."/>
            <person name="Thang M."/>
            <person name="Chan C."/>
        </authorList>
    </citation>
    <scope>NUCLEOTIDE SEQUENCE</scope>
</reference>
<dbReference type="PROSITE" id="PS00018">
    <property type="entry name" value="EF_HAND_1"/>
    <property type="match status" value="2"/>
</dbReference>
<dbReference type="InterPro" id="IPR002048">
    <property type="entry name" value="EF_hand_dom"/>
</dbReference>
<proteinExistence type="predicted"/>
<name>A0AA36I362_9DINO</name>
<feature type="compositionally biased region" description="Pro residues" evidence="2">
    <location>
        <begin position="81"/>
        <end position="93"/>
    </location>
</feature>
<sequence>MTMAMLDDDGMGSALRRARFPNSAEAALTFQHSLLATSEKLRLDSQRSRAFVAIEGSVQKTMEKRSQQLAAEKQQESEDASPPPPPPLPPGEPPLTELAQEEEPDAEALDEEGGESHSVFQGGCSLEDERRIEEFSLYDQRTGKMRDTTNDEQVARRKKLVSDWAQIVQSEKEQMKVNPRKAFAVHAPNLEDAFYLIAATYDLDGNGLLDEHETLVVLERCYLMDETLTPTKVKSFFRTWAAGCNKIIGENSSVEDIEDGIGYEEFSALLHWMADMKGVPLARCRARVIRLSHKMVDAHSSVKRRLALLFDQFCKREAEWMSAHEFTNLCHTTNLYKQGVFAAGDAFKIFHQTEGLVNQRMNFAGFMDAIARVGTMFNKDAKESADMFAAAVGRMDTDEETIRRIKLRIKQAASLHGQNGWRDFFHECDQDQSGYMDVDEFFDMCRHKLHMEDRKSHLQLLFEKLDEDDSGELSIDELIAFIEN</sequence>
<keyword evidence="1" id="KW-0106">Calcium</keyword>
<evidence type="ECO:0000256" key="2">
    <source>
        <dbReference type="SAM" id="MobiDB-lite"/>
    </source>
</evidence>
<dbReference type="Pfam" id="PF13499">
    <property type="entry name" value="EF-hand_7"/>
    <property type="match status" value="1"/>
</dbReference>
<organism evidence="4 5">
    <name type="scientific">Effrenium voratum</name>
    <dbReference type="NCBI Taxonomy" id="2562239"/>
    <lineage>
        <taxon>Eukaryota</taxon>
        <taxon>Sar</taxon>
        <taxon>Alveolata</taxon>
        <taxon>Dinophyceae</taxon>
        <taxon>Suessiales</taxon>
        <taxon>Symbiodiniaceae</taxon>
        <taxon>Effrenium</taxon>
    </lineage>
</organism>
<evidence type="ECO:0000256" key="1">
    <source>
        <dbReference type="ARBA" id="ARBA00022837"/>
    </source>
</evidence>
<evidence type="ECO:0000313" key="5">
    <source>
        <dbReference type="Proteomes" id="UP001178507"/>
    </source>
</evidence>
<comment type="caution">
    <text evidence="4">The sequence shown here is derived from an EMBL/GenBank/DDBJ whole genome shotgun (WGS) entry which is preliminary data.</text>
</comment>
<feature type="region of interest" description="Disordered" evidence="2">
    <location>
        <begin position="55"/>
        <end position="125"/>
    </location>
</feature>
<dbReference type="InterPro" id="IPR011992">
    <property type="entry name" value="EF-hand-dom_pair"/>
</dbReference>
<feature type="compositionally biased region" description="Acidic residues" evidence="2">
    <location>
        <begin position="99"/>
        <end position="113"/>
    </location>
</feature>